<reference evidence="2 3" key="1">
    <citation type="submission" date="2016-10" db="EMBL/GenBank/DDBJ databases">
        <authorList>
            <person name="de Groot N.N."/>
        </authorList>
    </citation>
    <scope>NUCLEOTIDE SEQUENCE [LARGE SCALE GENOMIC DNA]</scope>
    <source>
        <strain evidence="2 3">AR40</strain>
    </source>
</reference>
<sequence>MIFDTKKSKSYVLGYDLSDSFCQISYLSSDSDMPQTLSVLAGAELYNIPTVLSKEKGTSNWYYGKEAQKRIEENGDIEVRGLIEKAGKMDMIEVDGTEYNPVALLSLFIKKSLSLLSMEMSMELVKAIVFTARDLDDKMIEALSAVVENLGLDSCDIFYQSYEESLYYYMLYQTEDLKRQNVVAVSYDFGRMYVYMLRYNRGLSPIVSCVDTSYYDDLALADPELPTSQEKIDMMDEQLSFILRHLMENTVVNSVYLLGNGFRSQWMHKSLKFLCTGRRVFLGNNLFSKGASIAAREKISPSSFASDYVFLRKDKLFYNVGMLVDKSGKEVYHALLDAGISWYDAAASISVILDKKPELKLIMTSVIEGTQHEELLELKELPQRPERTTRLRIDLKMKSEEILTVYVEDQGFGEIFPASGITWSLDVPCKRNIEIENII</sequence>
<dbReference type="Gene3D" id="3.30.420.40">
    <property type="match status" value="1"/>
</dbReference>
<name>A0A1H9QSS3_BUTFI</name>
<evidence type="ECO:0000313" key="2">
    <source>
        <dbReference type="EMBL" id="SER63526.1"/>
    </source>
</evidence>
<accession>A0A1H9QSS3</accession>
<dbReference type="EMBL" id="FOGJ01000008">
    <property type="protein sequence ID" value="SER63526.1"/>
    <property type="molecule type" value="Genomic_DNA"/>
</dbReference>
<dbReference type="AlphaFoldDB" id="A0A1H9QSS3"/>
<protein>
    <recommendedName>
        <fullName evidence="1">DUF5716 domain-containing protein</fullName>
    </recommendedName>
</protein>
<dbReference type="eggNOG" id="ENOG502ZB38">
    <property type="taxonomic scope" value="Bacteria"/>
</dbReference>
<dbReference type="InterPro" id="IPR043770">
    <property type="entry name" value="DUF5716_C"/>
</dbReference>
<dbReference type="Proteomes" id="UP000182584">
    <property type="component" value="Unassembled WGS sequence"/>
</dbReference>
<dbReference type="Pfam" id="PF18980">
    <property type="entry name" value="DUF5716_C"/>
    <property type="match status" value="1"/>
</dbReference>
<dbReference type="OrthoDB" id="1918132at2"/>
<dbReference type="RefSeq" id="WP_022757223.1">
    <property type="nucleotide sequence ID" value="NZ_FOGJ01000008.1"/>
</dbReference>
<organism evidence="2 3">
    <name type="scientific">Butyrivibrio fibrisolvens</name>
    <dbReference type="NCBI Taxonomy" id="831"/>
    <lineage>
        <taxon>Bacteria</taxon>
        <taxon>Bacillati</taxon>
        <taxon>Bacillota</taxon>
        <taxon>Clostridia</taxon>
        <taxon>Lachnospirales</taxon>
        <taxon>Lachnospiraceae</taxon>
        <taxon>Butyrivibrio</taxon>
    </lineage>
</organism>
<evidence type="ECO:0000313" key="3">
    <source>
        <dbReference type="Proteomes" id="UP000182584"/>
    </source>
</evidence>
<evidence type="ECO:0000259" key="1">
    <source>
        <dbReference type="Pfam" id="PF18980"/>
    </source>
</evidence>
<gene>
    <name evidence="2" type="ORF">SAMN04487884_108106</name>
</gene>
<proteinExistence type="predicted"/>
<feature type="domain" description="DUF5716" evidence="1">
    <location>
        <begin position="127"/>
        <end position="424"/>
    </location>
</feature>